<dbReference type="RefSeq" id="WP_183404332.1">
    <property type="nucleotide sequence ID" value="NZ_JACHGG010000004.1"/>
</dbReference>
<accession>A0A7W9T268</accession>
<dbReference type="EMBL" id="JACHGG010000004">
    <property type="protein sequence ID" value="MBB6060226.1"/>
    <property type="molecule type" value="Genomic_DNA"/>
</dbReference>
<organism evidence="2 3">
    <name type="scientific">Hymenobacter luteus</name>
    <dbReference type="NCBI Taxonomy" id="1411122"/>
    <lineage>
        <taxon>Bacteria</taxon>
        <taxon>Pseudomonadati</taxon>
        <taxon>Bacteroidota</taxon>
        <taxon>Cytophagia</taxon>
        <taxon>Cytophagales</taxon>
        <taxon>Hymenobacteraceae</taxon>
        <taxon>Hymenobacter</taxon>
    </lineage>
</organism>
<sequence length="243" mass="27561">MRTLFCAALLSGAPALAQAQAPTPLPDSATTYKHQLGLTASPVLEGFFRNNRSLPLGLLYKRQVRPNQAWRLGAVGSYRYTKRYKPYPLTNRDFSESSLSVEAYTGYEWQKALTRRWVGYAGVDVGVGYTIFHSKEYSERGEVVNGELTVFSFYDQNRQRTYAVFARPLVGARYQLRPFLYLSAEAALSVRYNHYRFRGSIVRTFRDTGELVGIGEGRSLENQTSATLRPLSQISVHYLFGRL</sequence>
<reference evidence="2 3" key="1">
    <citation type="submission" date="2020-08" db="EMBL/GenBank/DDBJ databases">
        <title>Genomic Encyclopedia of Type Strains, Phase IV (KMG-IV): sequencing the most valuable type-strain genomes for metagenomic binning, comparative biology and taxonomic classification.</title>
        <authorList>
            <person name="Goeker M."/>
        </authorList>
    </citation>
    <scope>NUCLEOTIDE SEQUENCE [LARGE SCALE GENOMIC DNA]</scope>
    <source>
        <strain evidence="2 3">DSM 26718</strain>
    </source>
</reference>
<dbReference type="AlphaFoldDB" id="A0A7W9T268"/>
<evidence type="ECO:0000313" key="2">
    <source>
        <dbReference type="EMBL" id="MBB6060226.1"/>
    </source>
</evidence>
<protein>
    <recommendedName>
        <fullName evidence="4">DUF481 domain-containing protein</fullName>
    </recommendedName>
</protein>
<evidence type="ECO:0000256" key="1">
    <source>
        <dbReference type="SAM" id="SignalP"/>
    </source>
</evidence>
<evidence type="ECO:0008006" key="4">
    <source>
        <dbReference type="Google" id="ProtNLM"/>
    </source>
</evidence>
<keyword evidence="3" id="KW-1185">Reference proteome</keyword>
<keyword evidence="1" id="KW-0732">Signal</keyword>
<proteinExistence type="predicted"/>
<feature type="signal peptide" evidence="1">
    <location>
        <begin position="1"/>
        <end position="19"/>
    </location>
</feature>
<gene>
    <name evidence="2" type="ORF">HNQ93_003092</name>
</gene>
<comment type="caution">
    <text evidence="2">The sequence shown here is derived from an EMBL/GenBank/DDBJ whole genome shotgun (WGS) entry which is preliminary data.</text>
</comment>
<evidence type="ECO:0000313" key="3">
    <source>
        <dbReference type="Proteomes" id="UP000532746"/>
    </source>
</evidence>
<feature type="chain" id="PRO_5030569051" description="DUF481 domain-containing protein" evidence="1">
    <location>
        <begin position="20"/>
        <end position="243"/>
    </location>
</feature>
<name>A0A7W9T268_9BACT</name>
<dbReference type="Proteomes" id="UP000532746">
    <property type="component" value="Unassembled WGS sequence"/>
</dbReference>